<sequence length="134" mass="12946">MAVATSGSTVTSGAAASSTAVGGTAVGGTAVGGTAGKTVVRVLYSQHPGGAGEVAEVLKRLKPSGNIRVEEAAIGKAGFRYRAPDTAAKSHVGGVNTIGSDALAVEIGTTDDLPDAAFAVPVLGLVVTLGFLPG</sequence>
<evidence type="ECO:0000313" key="1">
    <source>
        <dbReference type="EMBL" id="QUF01700.1"/>
    </source>
</evidence>
<evidence type="ECO:0000313" key="2">
    <source>
        <dbReference type="Proteomes" id="UP000677152"/>
    </source>
</evidence>
<dbReference type="EMBL" id="CP073249">
    <property type="protein sequence ID" value="QUF01700.1"/>
    <property type="molecule type" value="Genomic_DNA"/>
</dbReference>
<dbReference type="Proteomes" id="UP000677152">
    <property type="component" value="Chromosome"/>
</dbReference>
<proteinExistence type="predicted"/>
<reference evidence="1" key="1">
    <citation type="submission" date="2021-04" db="EMBL/GenBank/DDBJ databases">
        <title>Genomic sequence of Actinosynnema pretiosum subsp. pretiosum ATCC 31280 (C-14919).</title>
        <authorList>
            <person name="Bai L."/>
            <person name="Wang X."/>
            <person name="Xiao Y."/>
        </authorList>
    </citation>
    <scope>NUCLEOTIDE SEQUENCE</scope>
    <source>
        <strain evidence="1">ATCC 31280</strain>
    </source>
</reference>
<dbReference type="AlphaFoldDB" id="A0AA45L1X3"/>
<accession>A0AA45L1X3</accession>
<gene>
    <name evidence="1" type="ORF">KCV87_19270</name>
</gene>
<organism evidence="1 2">
    <name type="scientific">Actinosynnema pretiosum subsp. pretiosum</name>
    <dbReference type="NCBI Taxonomy" id="103721"/>
    <lineage>
        <taxon>Bacteria</taxon>
        <taxon>Bacillati</taxon>
        <taxon>Actinomycetota</taxon>
        <taxon>Actinomycetes</taxon>
        <taxon>Pseudonocardiales</taxon>
        <taxon>Pseudonocardiaceae</taxon>
        <taxon>Actinosynnema</taxon>
    </lineage>
</organism>
<protein>
    <submittedName>
        <fullName evidence="1">Uncharacterized protein</fullName>
    </submittedName>
</protein>
<name>A0AA45L1X3_9PSEU</name>